<feature type="region of interest" description="Disordered" evidence="5">
    <location>
        <begin position="67"/>
        <end position="96"/>
    </location>
</feature>
<evidence type="ECO:0000256" key="3">
    <source>
        <dbReference type="ARBA" id="ARBA00023125"/>
    </source>
</evidence>
<evidence type="ECO:0000259" key="6">
    <source>
        <dbReference type="Pfam" id="PF13693"/>
    </source>
</evidence>
<evidence type="ECO:0000313" key="7">
    <source>
        <dbReference type="EMBL" id="PZA12432.1"/>
    </source>
</evidence>
<dbReference type="Gene3D" id="1.10.260.40">
    <property type="entry name" value="lambda repressor-like DNA-binding domains"/>
    <property type="match status" value="1"/>
</dbReference>
<comment type="similarity">
    <text evidence="1">Belongs to the ner transcriptional regulatory family.</text>
</comment>
<name>A0A323UHF9_RHOPL</name>
<evidence type="ECO:0000256" key="2">
    <source>
        <dbReference type="ARBA" id="ARBA00023015"/>
    </source>
</evidence>
<dbReference type="Pfam" id="PF13693">
    <property type="entry name" value="HTH_35"/>
    <property type="match status" value="1"/>
</dbReference>
<organism evidence="7 8">
    <name type="scientific">Rhodopseudomonas palustris</name>
    <dbReference type="NCBI Taxonomy" id="1076"/>
    <lineage>
        <taxon>Bacteria</taxon>
        <taxon>Pseudomonadati</taxon>
        <taxon>Pseudomonadota</taxon>
        <taxon>Alphaproteobacteria</taxon>
        <taxon>Hyphomicrobiales</taxon>
        <taxon>Nitrobacteraceae</taxon>
        <taxon>Rhodopseudomonas</taxon>
    </lineage>
</organism>
<gene>
    <name evidence="7" type="ORF">DNX69_10665</name>
</gene>
<dbReference type="InterPro" id="IPR038722">
    <property type="entry name" value="Ner_HTH_dom"/>
</dbReference>
<evidence type="ECO:0000256" key="1">
    <source>
        <dbReference type="ARBA" id="ARBA00006157"/>
    </source>
</evidence>
<dbReference type="EMBL" id="QKQS01000013">
    <property type="protein sequence ID" value="PZA12432.1"/>
    <property type="molecule type" value="Genomic_DNA"/>
</dbReference>
<dbReference type="GO" id="GO:0003677">
    <property type="term" value="F:DNA binding"/>
    <property type="evidence" value="ECO:0007669"/>
    <property type="project" value="UniProtKB-KW"/>
</dbReference>
<protein>
    <submittedName>
        <fullName evidence="7">Nlp family transcriptional regulator</fullName>
    </submittedName>
</protein>
<feature type="compositionally biased region" description="Basic and acidic residues" evidence="5">
    <location>
        <begin position="67"/>
        <end position="80"/>
    </location>
</feature>
<evidence type="ECO:0000256" key="4">
    <source>
        <dbReference type="ARBA" id="ARBA00023163"/>
    </source>
</evidence>
<dbReference type="AlphaFoldDB" id="A0A323UHF9"/>
<reference evidence="7 8" key="1">
    <citation type="submission" date="2018-06" db="EMBL/GenBank/DDBJ databases">
        <title>Draft Whole-Genome Sequence of the purple photosynthetic bacterium Rhodospeudomonas palustris XCP.</title>
        <authorList>
            <person name="Rayyan A."/>
            <person name="Meyer T.E."/>
            <person name="Kyndt J.A."/>
        </authorList>
    </citation>
    <scope>NUCLEOTIDE SEQUENCE [LARGE SCALE GENOMIC DNA]</scope>
    <source>
        <strain evidence="7 8">XCP</strain>
    </source>
</reference>
<accession>A0A323UHF9</accession>
<keyword evidence="2" id="KW-0805">Transcription regulation</keyword>
<dbReference type="Proteomes" id="UP000248134">
    <property type="component" value="Unassembled WGS sequence"/>
</dbReference>
<comment type="caution">
    <text evidence="7">The sequence shown here is derived from an EMBL/GenBank/DDBJ whole genome shotgun (WGS) entry which is preliminary data.</text>
</comment>
<evidence type="ECO:0000313" key="8">
    <source>
        <dbReference type="Proteomes" id="UP000248134"/>
    </source>
</evidence>
<keyword evidence="4" id="KW-0804">Transcription</keyword>
<keyword evidence="3" id="KW-0238">DNA-binding</keyword>
<dbReference type="OrthoDB" id="531446at2"/>
<sequence length="96" mass="10707">MQRPKWDRHLIKAEIHRRGETLTGLAIDAGIDEAACRLALCRRNTRGEKVIAAFLGVPLEELWPDRHGTPKRKTIAERRAAASLKRQGNSDIGEAA</sequence>
<feature type="domain" description="Ner winged helix-turn-helix DNA-binding" evidence="6">
    <location>
        <begin position="6"/>
        <end position="76"/>
    </location>
</feature>
<evidence type="ECO:0000256" key="5">
    <source>
        <dbReference type="SAM" id="MobiDB-lite"/>
    </source>
</evidence>
<proteinExistence type="inferred from homology"/>
<dbReference type="InterPro" id="IPR010982">
    <property type="entry name" value="Lambda_DNA-bd_dom_sf"/>
</dbReference>
<dbReference type="SUPFAM" id="SSF47413">
    <property type="entry name" value="lambda repressor-like DNA-binding domains"/>
    <property type="match status" value="1"/>
</dbReference>